<dbReference type="InterPro" id="IPR036291">
    <property type="entry name" value="NAD(P)-bd_dom_sf"/>
</dbReference>
<dbReference type="Gene3D" id="3.40.50.720">
    <property type="entry name" value="NAD(P)-binding Rossmann-like Domain"/>
    <property type="match status" value="1"/>
</dbReference>
<dbReference type="Proteomes" id="UP000265618">
    <property type="component" value="Unassembled WGS sequence"/>
</dbReference>
<dbReference type="InterPro" id="IPR051911">
    <property type="entry name" value="SDR_oxidoreductase"/>
</dbReference>
<dbReference type="AlphaFoldDB" id="A0A9K3D2N1"/>
<proteinExistence type="predicted"/>
<dbReference type="SUPFAM" id="SSF51735">
    <property type="entry name" value="NAD(P)-binding Rossmann-fold domains"/>
    <property type="match status" value="1"/>
</dbReference>
<accession>A0A9K3D2N1</accession>
<dbReference type="EMBL" id="BDIP01003603">
    <property type="protein sequence ID" value="GIQ87909.1"/>
    <property type="molecule type" value="Genomic_DNA"/>
</dbReference>
<dbReference type="PRINTS" id="PR00081">
    <property type="entry name" value="GDHRDH"/>
</dbReference>
<dbReference type="InterPro" id="IPR002347">
    <property type="entry name" value="SDR_fam"/>
</dbReference>
<name>A0A9K3D2N1_9EUKA</name>
<evidence type="ECO:0000313" key="2">
    <source>
        <dbReference type="Proteomes" id="UP000265618"/>
    </source>
</evidence>
<dbReference type="PANTHER" id="PTHR43976">
    <property type="entry name" value="SHORT CHAIN DEHYDROGENASE"/>
    <property type="match status" value="1"/>
</dbReference>
<keyword evidence="2" id="KW-1185">Reference proteome</keyword>
<dbReference type="PANTHER" id="PTHR43976:SF20">
    <property type="entry name" value="AGROPINE SYNTHESIS REDUCTASE"/>
    <property type="match status" value="1"/>
</dbReference>
<dbReference type="OrthoDB" id="498125at2759"/>
<gene>
    <name evidence="1" type="ORF">KIPB_010050</name>
</gene>
<protein>
    <submittedName>
        <fullName evidence="1">Short-chain dehydrogenase/reductase SDR</fullName>
    </submittedName>
</protein>
<reference evidence="1 2" key="1">
    <citation type="journal article" date="2018" name="PLoS ONE">
        <title>The draft genome of Kipferlia bialata reveals reductive genome evolution in fornicate parasites.</title>
        <authorList>
            <person name="Tanifuji G."/>
            <person name="Takabayashi S."/>
            <person name="Kume K."/>
            <person name="Takagi M."/>
            <person name="Nakayama T."/>
            <person name="Kamikawa R."/>
            <person name="Inagaki Y."/>
            <person name="Hashimoto T."/>
        </authorList>
    </citation>
    <scope>NUCLEOTIDE SEQUENCE [LARGE SCALE GENOMIC DNA]</scope>
    <source>
        <strain evidence="1">NY0173</strain>
    </source>
</reference>
<comment type="caution">
    <text evidence="1">The sequence shown here is derived from an EMBL/GenBank/DDBJ whole genome shotgun (WGS) entry which is preliminary data.</text>
</comment>
<dbReference type="Pfam" id="PF00106">
    <property type="entry name" value="adh_short"/>
    <property type="match status" value="1"/>
</dbReference>
<sequence length="180" mass="19512">MADSKVVMVSGANRGIGLAVVTQLLGEGYRVSAGVRDPSKMPFPLMQEYSETLAVFQYDATEVDTTAVSSAQGWVTETVARWGRVNAVVMCAGVWIQVPLLHADEADIDLMFDVNCKGPMRLARAVLRVLKENPDGRVVSLVSMSGKRVPGTSMGYSMSKFAQLALHQSIRNEGYNSGIR</sequence>
<organism evidence="1 2">
    <name type="scientific">Kipferlia bialata</name>
    <dbReference type="NCBI Taxonomy" id="797122"/>
    <lineage>
        <taxon>Eukaryota</taxon>
        <taxon>Metamonada</taxon>
        <taxon>Carpediemonas-like organisms</taxon>
        <taxon>Kipferlia</taxon>
    </lineage>
</organism>
<evidence type="ECO:0000313" key="1">
    <source>
        <dbReference type="EMBL" id="GIQ87909.1"/>
    </source>
</evidence>